<dbReference type="Proteomes" id="UP001230188">
    <property type="component" value="Unassembled WGS sequence"/>
</dbReference>
<protein>
    <recommendedName>
        <fullName evidence="8">Ammonium transporter</fullName>
    </recommendedName>
</protein>
<keyword evidence="6 8" id="KW-0472">Membrane</keyword>
<dbReference type="SUPFAM" id="SSF111352">
    <property type="entry name" value="Ammonium transporter"/>
    <property type="match status" value="1"/>
</dbReference>
<dbReference type="Pfam" id="PF00909">
    <property type="entry name" value="Ammonium_transp"/>
    <property type="match status" value="1"/>
</dbReference>
<dbReference type="GO" id="GO:0008519">
    <property type="term" value="F:ammonium channel activity"/>
    <property type="evidence" value="ECO:0007669"/>
    <property type="project" value="InterPro"/>
</dbReference>
<dbReference type="InterPro" id="IPR001905">
    <property type="entry name" value="Ammonium_transpt"/>
</dbReference>
<comment type="caution">
    <text evidence="11">The sequence shown here is derived from an EMBL/GenBank/DDBJ whole genome shotgun (WGS) entry which is preliminary data.</text>
</comment>
<feature type="domain" description="Ammonium transporter AmtB-like" evidence="10">
    <location>
        <begin position="34"/>
        <end position="463"/>
    </location>
</feature>
<comment type="similarity">
    <text evidence="2 8">Belongs to the ammonia transporter channel (TC 1.A.11.2) family.</text>
</comment>
<evidence type="ECO:0000313" key="12">
    <source>
        <dbReference type="Proteomes" id="UP001230188"/>
    </source>
</evidence>
<evidence type="ECO:0000256" key="3">
    <source>
        <dbReference type="ARBA" id="ARBA00022448"/>
    </source>
</evidence>
<organism evidence="11 12">
    <name type="scientific">Chrysophaeum taylorii</name>
    <dbReference type="NCBI Taxonomy" id="2483200"/>
    <lineage>
        <taxon>Eukaryota</taxon>
        <taxon>Sar</taxon>
        <taxon>Stramenopiles</taxon>
        <taxon>Ochrophyta</taxon>
        <taxon>Pelagophyceae</taxon>
        <taxon>Pelagomonadales</taxon>
        <taxon>Pelagomonadaceae</taxon>
        <taxon>Chrysophaeum</taxon>
    </lineage>
</organism>
<feature type="transmembrane region" description="Helical" evidence="8">
    <location>
        <begin position="316"/>
        <end position="349"/>
    </location>
</feature>
<feature type="transmembrane region" description="Helical" evidence="8">
    <location>
        <begin position="70"/>
        <end position="88"/>
    </location>
</feature>
<evidence type="ECO:0000256" key="4">
    <source>
        <dbReference type="ARBA" id="ARBA00022692"/>
    </source>
</evidence>
<evidence type="ECO:0000256" key="7">
    <source>
        <dbReference type="ARBA" id="ARBA00023177"/>
    </source>
</evidence>
<dbReference type="PROSITE" id="PS01219">
    <property type="entry name" value="AMMONIUM_TRANSP"/>
    <property type="match status" value="1"/>
</dbReference>
<evidence type="ECO:0000256" key="1">
    <source>
        <dbReference type="ARBA" id="ARBA00004141"/>
    </source>
</evidence>
<evidence type="ECO:0000256" key="8">
    <source>
        <dbReference type="RuleBase" id="RU362002"/>
    </source>
</evidence>
<feature type="transmembrane region" description="Helical" evidence="8">
    <location>
        <begin position="416"/>
        <end position="439"/>
    </location>
</feature>
<dbReference type="InterPro" id="IPR024041">
    <property type="entry name" value="NH4_transpt_AmtB-like_dom"/>
</dbReference>
<name>A0AAD7U6R7_9STRA</name>
<evidence type="ECO:0000256" key="5">
    <source>
        <dbReference type="ARBA" id="ARBA00022989"/>
    </source>
</evidence>
<feature type="transmembrane region" description="Helical" evidence="8">
    <location>
        <begin position="33"/>
        <end position="58"/>
    </location>
</feature>
<gene>
    <name evidence="11" type="ORF">CTAYLR_006228</name>
</gene>
<keyword evidence="3 8" id="KW-0813">Transport</keyword>
<evidence type="ECO:0000313" key="11">
    <source>
        <dbReference type="EMBL" id="KAJ8599261.1"/>
    </source>
</evidence>
<feature type="region of interest" description="Disordered" evidence="9">
    <location>
        <begin position="470"/>
        <end position="499"/>
    </location>
</feature>
<comment type="caution">
    <text evidence="8">Lacks conserved residue(s) required for the propagation of feature annotation.</text>
</comment>
<feature type="transmembrane region" description="Helical" evidence="8">
    <location>
        <begin position="370"/>
        <end position="389"/>
    </location>
</feature>
<dbReference type="InterPro" id="IPR018047">
    <property type="entry name" value="Ammonium_transpt_CS"/>
</dbReference>
<keyword evidence="7 8" id="KW-0924">Ammonia transport</keyword>
<dbReference type="InterPro" id="IPR029020">
    <property type="entry name" value="Ammonium/urea_transptr"/>
</dbReference>
<dbReference type="EMBL" id="JAQMWT010000575">
    <property type="protein sequence ID" value="KAJ8599261.1"/>
    <property type="molecule type" value="Genomic_DNA"/>
</dbReference>
<dbReference type="PANTHER" id="PTHR11730:SF6">
    <property type="entry name" value="AMMONIUM TRANSPORTER"/>
    <property type="match status" value="1"/>
</dbReference>
<evidence type="ECO:0000256" key="6">
    <source>
        <dbReference type="ARBA" id="ARBA00023136"/>
    </source>
</evidence>
<dbReference type="Gene3D" id="1.10.3430.10">
    <property type="entry name" value="Ammonium transporter AmtB like domains"/>
    <property type="match status" value="1"/>
</dbReference>
<keyword evidence="4 8" id="KW-0812">Transmembrane</keyword>
<evidence type="ECO:0000256" key="2">
    <source>
        <dbReference type="ARBA" id="ARBA00005887"/>
    </source>
</evidence>
<feature type="transmembrane region" description="Helical" evidence="8">
    <location>
        <begin position="156"/>
        <end position="177"/>
    </location>
</feature>
<evidence type="ECO:0000259" key="10">
    <source>
        <dbReference type="Pfam" id="PF00909"/>
    </source>
</evidence>
<comment type="subcellular location">
    <subcellularLocation>
        <location evidence="8">Cell membrane</location>
        <topology evidence="8">Multi-pass membrane protein</topology>
    </subcellularLocation>
    <subcellularLocation>
        <location evidence="1">Membrane</location>
        <topology evidence="1">Multi-pass membrane protein</topology>
    </subcellularLocation>
</comment>
<dbReference type="NCBIfam" id="TIGR00836">
    <property type="entry name" value="amt"/>
    <property type="match status" value="1"/>
</dbReference>
<feature type="transmembrane region" description="Helical" evidence="8">
    <location>
        <begin position="128"/>
        <end position="149"/>
    </location>
</feature>
<sequence>MADDSSSSSSSSSSSIAALRAELASVKGDMDTFWLMFGAILVFWMQAGFALLEVGTVARKNTKNILVKNVFDAAIGALCWWGVGYTFAFGPGDNFPKTGENGFSGTQGFFYDLNDRSDKRETHFSGKAMWFFQWAFAGAATTIVSGCVAERCSFTAYLVYAVVLTSVIYPMVVHMTWSAEGALSPWRPSDADDRSGGRLLGGCGFIDFAGSGTVHMTGGVAALVAAVFVGPRLGRFGPNYVLPEPHPVYQTLGVLILWMGWYGFNGVSTLAIVGYSGLAAHVMMTTTIAAAAACLCTTLIGYLIDHIIDPGMVNNGILAGLVAVTSACSTCSLWGAFAIGLLAGPIYVFSSRFLKKLQIDDVVDAVPVHGCCGTFGAIAPALFATPYYYSASYYTDRKDRCAGVFYGGNPAGSLKAAFAAVATIWAWVASTVSIVFGIVRLLGLHRVSAEVERAGMDASKHGGAITVYESERSEGAKVASTAQPASTDGKTHPIQQGEA</sequence>
<reference evidence="11" key="1">
    <citation type="submission" date="2023-01" db="EMBL/GenBank/DDBJ databases">
        <title>Metagenome sequencing of chrysophaentin producing Chrysophaeum taylorii.</title>
        <authorList>
            <person name="Davison J."/>
            <person name="Bewley C."/>
        </authorList>
    </citation>
    <scope>NUCLEOTIDE SEQUENCE</scope>
    <source>
        <strain evidence="11">NIES-1699</strain>
    </source>
</reference>
<keyword evidence="5 8" id="KW-1133">Transmembrane helix</keyword>
<accession>A0AAD7U6R7</accession>
<keyword evidence="12" id="KW-1185">Reference proteome</keyword>
<dbReference type="GO" id="GO:0097272">
    <property type="term" value="P:ammonium homeostasis"/>
    <property type="evidence" value="ECO:0007669"/>
    <property type="project" value="TreeGrafter"/>
</dbReference>
<proteinExistence type="inferred from homology"/>
<evidence type="ECO:0000256" key="9">
    <source>
        <dbReference type="SAM" id="MobiDB-lite"/>
    </source>
</evidence>
<feature type="transmembrane region" description="Helical" evidence="8">
    <location>
        <begin position="252"/>
        <end position="275"/>
    </location>
</feature>
<dbReference type="AlphaFoldDB" id="A0AAD7U6R7"/>
<feature type="transmembrane region" description="Helical" evidence="8">
    <location>
        <begin position="282"/>
        <end position="304"/>
    </location>
</feature>
<dbReference type="PANTHER" id="PTHR11730">
    <property type="entry name" value="AMMONIUM TRANSPORTER"/>
    <property type="match status" value="1"/>
</dbReference>
<dbReference type="GO" id="GO:0005886">
    <property type="term" value="C:plasma membrane"/>
    <property type="evidence" value="ECO:0007669"/>
    <property type="project" value="UniProtKB-SubCell"/>
</dbReference>